<feature type="domain" description="4Fe-4S ferredoxin-type" evidence="4">
    <location>
        <begin position="1"/>
        <end position="30"/>
    </location>
</feature>
<accession>A0A9D1VPV8</accession>
<dbReference type="Proteomes" id="UP000824246">
    <property type="component" value="Unassembled WGS sequence"/>
</dbReference>
<dbReference type="Pfam" id="PF12838">
    <property type="entry name" value="Fer4_7"/>
    <property type="match status" value="1"/>
</dbReference>
<dbReference type="GO" id="GO:0046872">
    <property type="term" value="F:metal ion binding"/>
    <property type="evidence" value="ECO:0007669"/>
    <property type="project" value="UniProtKB-KW"/>
</dbReference>
<evidence type="ECO:0000256" key="2">
    <source>
        <dbReference type="ARBA" id="ARBA00023004"/>
    </source>
</evidence>
<name>A0A9D1VPV8_9BACT</name>
<dbReference type="InterPro" id="IPR017900">
    <property type="entry name" value="4Fe4S_Fe_S_CS"/>
</dbReference>
<reference evidence="5" key="1">
    <citation type="journal article" date="2021" name="PeerJ">
        <title>Extensive microbial diversity within the chicken gut microbiome revealed by metagenomics and culture.</title>
        <authorList>
            <person name="Gilroy R."/>
            <person name="Ravi A."/>
            <person name="Getino M."/>
            <person name="Pursley I."/>
            <person name="Horton D.L."/>
            <person name="Alikhan N.F."/>
            <person name="Baker D."/>
            <person name="Gharbi K."/>
            <person name="Hall N."/>
            <person name="Watson M."/>
            <person name="Adriaenssens E.M."/>
            <person name="Foster-Nyarko E."/>
            <person name="Jarju S."/>
            <person name="Secka A."/>
            <person name="Antonio M."/>
            <person name="Oren A."/>
            <person name="Chaudhuri R.R."/>
            <person name="La Ragione R."/>
            <person name="Hildebrand F."/>
            <person name="Pallen M.J."/>
        </authorList>
    </citation>
    <scope>NUCLEOTIDE SEQUENCE</scope>
    <source>
        <strain evidence="5">ChiHjej12B11-16260</strain>
    </source>
</reference>
<dbReference type="Gene3D" id="3.30.70.20">
    <property type="match status" value="1"/>
</dbReference>
<dbReference type="EMBL" id="DXFB01000014">
    <property type="protein sequence ID" value="HIX44704.1"/>
    <property type="molecule type" value="Genomic_DNA"/>
</dbReference>
<evidence type="ECO:0000256" key="3">
    <source>
        <dbReference type="ARBA" id="ARBA00023014"/>
    </source>
</evidence>
<gene>
    <name evidence="5" type="ORF">H9982_00615</name>
</gene>
<dbReference type="InterPro" id="IPR007525">
    <property type="entry name" value="FrhB_FdhB_C"/>
</dbReference>
<proteinExistence type="predicted"/>
<keyword evidence="2" id="KW-0408">Iron</keyword>
<comment type="caution">
    <text evidence="5">The sequence shown here is derived from an EMBL/GenBank/DDBJ whole genome shotgun (WGS) entry which is preliminary data.</text>
</comment>
<dbReference type="AlphaFoldDB" id="A0A9D1VPV8"/>
<dbReference type="InterPro" id="IPR052977">
    <property type="entry name" value="Polyferredoxin-like_ET"/>
</dbReference>
<dbReference type="SUPFAM" id="SSF54862">
    <property type="entry name" value="4Fe-4S ferredoxins"/>
    <property type="match status" value="1"/>
</dbReference>
<dbReference type="PANTHER" id="PTHR43193:SF2">
    <property type="entry name" value="POLYFERREDOXIN PROTEIN FWDF"/>
    <property type="match status" value="1"/>
</dbReference>
<dbReference type="PROSITE" id="PS51379">
    <property type="entry name" value="4FE4S_FER_2"/>
    <property type="match status" value="2"/>
</dbReference>
<evidence type="ECO:0000313" key="5">
    <source>
        <dbReference type="EMBL" id="HIX44704.1"/>
    </source>
</evidence>
<dbReference type="InterPro" id="IPR017896">
    <property type="entry name" value="4Fe4S_Fe-S-bd"/>
</dbReference>
<sequence length="396" mass="43821">MIKIDDKSRCCGCGACAAACPVNCIVMKEDAEGFAYPIADAARCTGCGLCERVCPFLATEIHPRGKEGFLVINDNAGEREASSSGGAFSILARAAISEGGSVWGAATDRACHIRHIEVRHAEELAALRGSKYVESCLDESFRRIKERLQAGRRVVFSGTPCQVAGLRRYLGKPYRELLLIETACHGVASRRVWQQSLSELCDTKHIDRSEITAISFRDKSTGWKHYSFAVTTTHRKYTMRQTAYLRGYGNNLFLRPSCYRCRVKAAGSYADVTLADAWGVEEESSNACYRDDRGVSFVIPHTEKGRAAVTEMKECHIEAIEAGKMLAHNPCITQSVTEPKGRARFFELFLAGHTVDRCVASAAPISLPKRIEQLLTPALRALGIKGFTNRWRRKKE</sequence>
<evidence type="ECO:0000256" key="1">
    <source>
        <dbReference type="ARBA" id="ARBA00022723"/>
    </source>
</evidence>
<dbReference type="Pfam" id="PF04432">
    <property type="entry name" value="FrhB_FdhB_C"/>
    <property type="match status" value="1"/>
</dbReference>
<protein>
    <submittedName>
        <fullName evidence="5">Coenzyme F420 hydrogenase/dehydrogenase, beta subunit C-terminal domain</fullName>
    </submittedName>
</protein>
<keyword evidence="3" id="KW-0411">Iron-sulfur</keyword>
<organism evidence="5 6">
    <name type="scientific">Candidatus Barnesiella excrementipullorum</name>
    <dbReference type="NCBI Taxonomy" id="2838479"/>
    <lineage>
        <taxon>Bacteria</taxon>
        <taxon>Pseudomonadati</taxon>
        <taxon>Bacteroidota</taxon>
        <taxon>Bacteroidia</taxon>
        <taxon>Bacteroidales</taxon>
        <taxon>Barnesiellaceae</taxon>
        <taxon>Barnesiella</taxon>
    </lineage>
</organism>
<keyword evidence="1" id="KW-0479">Metal-binding</keyword>
<evidence type="ECO:0000313" key="6">
    <source>
        <dbReference type="Proteomes" id="UP000824246"/>
    </source>
</evidence>
<feature type="domain" description="4Fe-4S ferredoxin-type" evidence="4">
    <location>
        <begin position="35"/>
        <end position="64"/>
    </location>
</feature>
<dbReference type="GO" id="GO:0051536">
    <property type="term" value="F:iron-sulfur cluster binding"/>
    <property type="evidence" value="ECO:0007669"/>
    <property type="project" value="UniProtKB-KW"/>
</dbReference>
<evidence type="ECO:0000259" key="4">
    <source>
        <dbReference type="PROSITE" id="PS51379"/>
    </source>
</evidence>
<dbReference type="PANTHER" id="PTHR43193">
    <property type="match status" value="1"/>
</dbReference>
<reference evidence="5" key="2">
    <citation type="submission" date="2021-04" db="EMBL/GenBank/DDBJ databases">
        <authorList>
            <person name="Gilroy R."/>
        </authorList>
    </citation>
    <scope>NUCLEOTIDE SEQUENCE</scope>
    <source>
        <strain evidence="5">ChiHjej12B11-16260</strain>
    </source>
</reference>
<dbReference type="PROSITE" id="PS00198">
    <property type="entry name" value="4FE4S_FER_1"/>
    <property type="match status" value="2"/>
</dbReference>